<dbReference type="Gene3D" id="3.30.70.2190">
    <property type="match status" value="1"/>
</dbReference>
<dbReference type="InterPro" id="IPR006094">
    <property type="entry name" value="Oxid_FAD_bind_N"/>
</dbReference>
<evidence type="ECO:0000259" key="5">
    <source>
        <dbReference type="PROSITE" id="PS51387"/>
    </source>
</evidence>
<reference evidence="6 7" key="1">
    <citation type="submission" date="2017-07" db="EMBL/GenBank/DDBJ databases">
        <authorList>
            <person name="Sun Z.S."/>
            <person name="Albrecht U."/>
            <person name="Echele G."/>
            <person name="Lee C.C."/>
        </authorList>
    </citation>
    <scope>NUCLEOTIDE SEQUENCE [LARGE SCALE GENOMIC DNA]</scope>
    <source>
        <strain evidence="6 7">CGMCC 1.12710</strain>
    </source>
</reference>
<dbReference type="InterPro" id="IPR016164">
    <property type="entry name" value="FAD-linked_Oxase-like_C"/>
</dbReference>
<evidence type="ECO:0000256" key="3">
    <source>
        <dbReference type="ARBA" id="ARBA00022630"/>
    </source>
</evidence>
<sequence>MTDRPSIPAPPAAALDAIRRAVGPKGVIEGADRAPYLSEWRARWPGEAALIVAPASTQEVAKVVSICAAHGVAITPQGGNTGLVGGQIPYGNEILLSLRRMRTIRDVSPLDNTMTLDAGVALAEAQQAAREAGRLFPLSIGSEGSCQIGGVVSTNAGGVNVLRYGNMRDLVLGLEAVLPDGRVWNGLKRLRKDNTGYDLKQLFIGGEGTLGIVTSVVVKLFPLPRETVTVFAGVPDPAAAVALLSHAQDETGGLVSSFELMGRLCLDLVLRHIPDTRDPLGAPHPWHVLMAFSSSGGGLRARVEALLESALEKGLLADAAIAQNEREGADFWRLRHTISEALNHEGLGARHDVSVPTADIPAFLEAAGAEVASLAPGARVAAFGHIGDGNVHYDVVPPDGAAPDALDGLRPQIEERVYDVIARMGGSISAEHGVGRHRRAAIAKRKSAVELDMMRAIKKALDPQGIMNPGKML</sequence>
<accession>A0A239PKJ0</accession>
<evidence type="ECO:0000256" key="4">
    <source>
        <dbReference type="ARBA" id="ARBA00022827"/>
    </source>
</evidence>
<dbReference type="Proteomes" id="UP000198346">
    <property type="component" value="Unassembled WGS sequence"/>
</dbReference>
<dbReference type="OrthoDB" id="9809290at2"/>
<dbReference type="EMBL" id="FZQA01000001">
    <property type="protein sequence ID" value="SNT67564.1"/>
    <property type="molecule type" value="Genomic_DNA"/>
</dbReference>
<dbReference type="InterPro" id="IPR016169">
    <property type="entry name" value="FAD-bd_PCMH_sub2"/>
</dbReference>
<dbReference type="Pfam" id="PF01565">
    <property type="entry name" value="FAD_binding_4"/>
    <property type="match status" value="1"/>
</dbReference>
<feature type="domain" description="FAD-binding PCMH-type" evidence="5">
    <location>
        <begin position="44"/>
        <end position="223"/>
    </location>
</feature>
<dbReference type="SUPFAM" id="SSF55103">
    <property type="entry name" value="FAD-linked oxidases, C-terminal domain"/>
    <property type="match status" value="1"/>
</dbReference>
<dbReference type="GO" id="GO:0003824">
    <property type="term" value="F:catalytic activity"/>
    <property type="evidence" value="ECO:0007669"/>
    <property type="project" value="InterPro"/>
</dbReference>
<dbReference type="Gene3D" id="3.30.43.10">
    <property type="entry name" value="Uridine Diphospho-n-acetylenolpyruvylglucosamine Reductase, domain 2"/>
    <property type="match status" value="1"/>
</dbReference>
<keyword evidence="4" id="KW-0274">FAD</keyword>
<dbReference type="AlphaFoldDB" id="A0A239PKJ0"/>
<evidence type="ECO:0000256" key="2">
    <source>
        <dbReference type="ARBA" id="ARBA00008000"/>
    </source>
</evidence>
<name>A0A239PKJ0_9PROT</name>
<dbReference type="InterPro" id="IPR016166">
    <property type="entry name" value="FAD-bd_PCMH"/>
</dbReference>
<dbReference type="InterPro" id="IPR016171">
    <property type="entry name" value="Vanillyl_alc_oxidase_C-sub2"/>
</dbReference>
<dbReference type="InterPro" id="IPR004113">
    <property type="entry name" value="FAD-bd_oxidored_4_C"/>
</dbReference>
<keyword evidence="7" id="KW-1185">Reference proteome</keyword>
<dbReference type="InterPro" id="IPR016167">
    <property type="entry name" value="FAD-bd_PCMH_sub1"/>
</dbReference>
<dbReference type="Gene3D" id="1.10.45.10">
    <property type="entry name" value="Vanillyl-alcohol Oxidase, Chain A, domain 4"/>
    <property type="match status" value="1"/>
</dbReference>
<dbReference type="RefSeq" id="WP_089410600.1">
    <property type="nucleotide sequence ID" value="NZ_FZQA01000001.1"/>
</dbReference>
<protein>
    <submittedName>
        <fullName evidence="6">FAD/FMN-containing dehydrogenase</fullName>
    </submittedName>
</protein>
<dbReference type="GO" id="GO:0071949">
    <property type="term" value="F:FAD binding"/>
    <property type="evidence" value="ECO:0007669"/>
    <property type="project" value="InterPro"/>
</dbReference>
<proteinExistence type="inferred from homology"/>
<evidence type="ECO:0000313" key="6">
    <source>
        <dbReference type="EMBL" id="SNT67564.1"/>
    </source>
</evidence>
<dbReference type="PANTHER" id="PTHR43716">
    <property type="entry name" value="D-2-HYDROXYGLUTARATE DEHYDROGENASE, MITOCHONDRIAL"/>
    <property type="match status" value="1"/>
</dbReference>
<gene>
    <name evidence="6" type="ORF">SAMN06297382_0054</name>
</gene>
<dbReference type="Gene3D" id="3.30.465.10">
    <property type="match status" value="1"/>
</dbReference>
<dbReference type="InterPro" id="IPR051264">
    <property type="entry name" value="FAD-oxidored/transferase_4"/>
</dbReference>
<comment type="similarity">
    <text evidence="2">Belongs to the FAD-binding oxidoreductase/transferase type 4 family.</text>
</comment>
<organism evidence="6 7">
    <name type="scientific">Amphiplicatus metriothermophilus</name>
    <dbReference type="NCBI Taxonomy" id="1519374"/>
    <lineage>
        <taxon>Bacteria</taxon>
        <taxon>Pseudomonadati</taxon>
        <taxon>Pseudomonadota</taxon>
        <taxon>Alphaproteobacteria</taxon>
        <taxon>Parvularculales</taxon>
        <taxon>Parvularculaceae</taxon>
        <taxon>Amphiplicatus</taxon>
    </lineage>
</organism>
<dbReference type="GO" id="GO:0022904">
    <property type="term" value="P:respiratory electron transport chain"/>
    <property type="evidence" value="ECO:0007669"/>
    <property type="project" value="TreeGrafter"/>
</dbReference>
<dbReference type="Gene3D" id="3.30.70.2740">
    <property type="match status" value="1"/>
</dbReference>
<comment type="cofactor">
    <cofactor evidence="1">
        <name>FAD</name>
        <dbReference type="ChEBI" id="CHEBI:57692"/>
    </cofactor>
</comment>
<dbReference type="InterPro" id="IPR036318">
    <property type="entry name" value="FAD-bd_PCMH-like_sf"/>
</dbReference>
<dbReference type="PROSITE" id="PS51387">
    <property type="entry name" value="FAD_PCMH"/>
    <property type="match status" value="1"/>
</dbReference>
<dbReference type="FunFam" id="1.10.45.10:FF:000001">
    <property type="entry name" value="D-lactate dehydrogenase mitochondrial"/>
    <property type="match status" value="1"/>
</dbReference>
<keyword evidence="3" id="KW-0285">Flavoprotein</keyword>
<evidence type="ECO:0000256" key="1">
    <source>
        <dbReference type="ARBA" id="ARBA00001974"/>
    </source>
</evidence>
<dbReference type="Pfam" id="PF02913">
    <property type="entry name" value="FAD-oxidase_C"/>
    <property type="match status" value="1"/>
</dbReference>
<evidence type="ECO:0000313" key="7">
    <source>
        <dbReference type="Proteomes" id="UP000198346"/>
    </source>
</evidence>
<dbReference type="SUPFAM" id="SSF56176">
    <property type="entry name" value="FAD-binding/transporter-associated domain-like"/>
    <property type="match status" value="1"/>
</dbReference>
<dbReference type="PANTHER" id="PTHR43716:SF2">
    <property type="entry name" value="BLL6224 PROTEIN"/>
    <property type="match status" value="1"/>
</dbReference>